<evidence type="ECO:0000313" key="3">
    <source>
        <dbReference type="Proteomes" id="UP001056012"/>
    </source>
</evidence>
<dbReference type="AlphaFoldDB" id="A0A9Q8ZCV9"/>
<dbReference type="EMBL" id="CP089277">
    <property type="protein sequence ID" value="USP79129.1"/>
    <property type="molecule type" value="Genomic_DNA"/>
</dbReference>
<dbReference type="VEuPathDB" id="FungiDB:yc1106_06403"/>
<proteinExistence type="predicted"/>
<protein>
    <submittedName>
        <fullName evidence="2">Uncharacterized protein</fullName>
    </submittedName>
</protein>
<reference evidence="2" key="1">
    <citation type="submission" date="2021-12" db="EMBL/GenBank/DDBJ databases">
        <title>Curvularia clavata genome.</title>
        <authorList>
            <person name="Cao Y."/>
        </authorList>
    </citation>
    <scope>NUCLEOTIDE SEQUENCE</scope>
    <source>
        <strain evidence="2">Yc1106</strain>
    </source>
</reference>
<name>A0A9Q8ZCV9_CURCL</name>
<organism evidence="2 3">
    <name type="scientific">Curvularia clavata</name>
    <dbReference type="NCBI Taxonomy" id="95742"/>
    <lineage>
        <taxon>Eukaryota</taxon>
        <taxon>Fungi</taxon>
        <taxon>Dikarya</taxon>
        <taxon>Ascomycota</taxon>
        <taxon>Pezizomycotina</taxon>
        <taxon>Dothideomycetes</taxon>
        <taxon>Pleosporomycetidae</taxon>
        <taxon>Pleosporales</taxon>
        <taxon>Pleosporineae</taxon>
        <taxon>Pleosporaceae</taxon>
        <taxon>Curvularia</taxon>
    </lineage>
</organism>
<gene>
    <name evidence="2" type="ORF">yc1106_06403</name>
</gene>
<evidence type="ECO:0000256" key="1">
    <source>
        <dbReference type="SAM" id="MobiDB-lite"/>
    </source>
</evidence>
<dbReference type="Proteomes" id="UP001056012">
    <property type="component" value="Chromosome 4"/>
</dbReference>
<sequence>MTSRQLHGISGDESQDDEDDALPGYEEASSLPLPVVPDYDDEGNGNSNNIAYTGRCVRYKLWQCDRRTQTLEVLEQDDHDDARACPTYHITTNSRFRISLSSSSKKPDLEVLQTLPGSQVICMAGIWFDNGGGFPWRPRAHFECTGDDGLSSQYHMEAERFADWRVSMGGGRTLVWRLQRGPVVALVLGEMEDSHDDTAVARFTFSSLGMRARKGEEVGVLEMFDNGLIGLGREGRDRVVCGIAVVMSFFRRMGKLYSNGRGGG</sequence>
<feature type="region of interest" description="Disordered" evidence="1">
    <location>
        <begin position="1"/>
        <end position="47"/>
    </location>
</feature>
<accession>A0A9Q8ZCV9</accession>
<dbReference type="OrthoDB" id="3941101at2759"/>
<evidence type="ECO:0000313" key="2">
    <source>
        <dbReference type="EMBL" id="USP79129.1"/>
    </source>
</evidence>
<keyword evidence="3" id="KW-1185">Reference proteome</keyword>